<dbReference type="Pfam" id="PF00582">
    <property type="entry name" value="Usp"/>
    <property type="match status" value="1"/>
</dbReference>
<feature type="domain" description="UspA" evidence="2">
    <location>
        <begin position="5"/>
        <end position="139"/>
    </location>
</feature>
<reference evidence="3 4" key="1">
    <citation type="journal article" date="2006" name="Proc. Natl. Acad. Sci. U.S.A.">
        <title>Genomic analysis of the uncultivated marine crenarchaeote Cenarchaeum symbiosum.</title>
        <authorList>
            <person name="Hallam S.J."/>
            <person name="Konstantinidis K.T."/>
            <person name="Putnam N."/>
            <person name="Schleper C."/>
            <person name="Watanabe Y."/>
            <person name="Sugahara J."/>
            <person name="Preston C."/>
            <person name="de la Torre J."/>
            <person name="Richardson P.M."/>
            <person name="DeLong E.F."/>
        </authorList>
    </citation>
    <scope>NUCLEOTIDE SEQUENCE [LARGE SCALE GENOMIC DNA]</scope>
    <source>
        <strain evidence="4">A</strain>
    </source>
</reference>
<dbReference type="Gene3D" id="3.40.50.620">
    <property type="entry name" value="HUPs"/>
    <property type="match status" value="1"/>
</dbReference>
<dbReference type="EMBL" id="DP000238">
    <property type="protein sequence ID" value="ABK77552.1"/>
    <property type="molecule type" value="Genomic_DNA"/>
</dbReference>
<dbReference type="Proteomes" id="UP000000758">
    <property type="component" value="Chromosome"/>
</dbReference>
<dbReference type="AlphaFoldDB" id="A0RW35"/>
<evidence type="ECO:0000259" key="2">
    <source>
        <dbReference type="Pfam" id="PF00582"/>
    </source>
</evidence>
<sequence>MAKTFKKILVPLDGSANSMRGLDCAIKMAGEAEITGFYVFHLPAAAGIKYTAKMKEEAQKKAAKAIGPAMRKAEKAGAAFKYKTGGGHTGDEIIKAAEKGKYDLIIIGARGLSGAKSAFLGSVSNHVMHRSKVPVMVVK</sequence>
<protein>
    <submittedName>
        <fullName evidence="3">Universal stress protein</fullName>
    </submittedName>
</protein>
<evidence type="ECO:0000313" key="3">
    <source>
        <dbReference type="EMBL" id="ABK77552.1"/>
    </source>
</evidence>
<dbReference type="CDD" id="cd00293">
    <property type="entry name" value="USP-like"/>
    <property type="match status" value="1"/>
</dbReference>
<dbReference type="PANTHER" id="PTHR46268">
    <property type="entry name" value="STRESS RESPONSE PROTEIN NHAX"/>
    <property type="match status" value="1"/>
</dbReference>
<dbReference type="InterPro" id="IPR014729">
    <property type="entry name" value="Rossmann-like_a/b/a_fold"/>
</dbReference>
<evidence type="ECO:0000256" key="1">
    <source>
        <dbReference type="ARBA" id="ARBA00008791"/>
    </source>
</evidence>
<dbReference type="PRINTS" id="PR01438">
    <property type="entry name" value="UNVRSLSTRESS"/>
</dbReference>
<keyword evidence="4" id="KW-1185">Reference proteome</keyword>
<dbReference type="STRING" id="414004.CENSYa_0920"/>
<evidence type="ECO:0000313" key="4">
    <source>
        <dbReference type="Proteomes" id="UP000000758"/>
    </source>
</evidence>
<dbReference type="SUPFAM" id="SSF52402">
    <property type="entry name" value="Adenine nucleotide alpha hydrolases-like"/>
    <property type="match status" value="1"/>
</dbReference>
<dbReference type="InterPro" id="IPR006016">
    <property type="entry name" value="UspA"/>
</dbReference>
<comment type="similarity">
    <text evidence="1">Belongs to the universal stress protein A family.</text>
</comment>
<dbReference type="InterPro" id="IPR006015">
    <property type="entry name" value="Universal_stress_UspA"/>
</dbReference>
<dbReference type="EnsemblBacteria" id="ABK77552">
    <property type="protein sequence ID" value="ABK77552"/>
    <property type="gene ID" value="CENSYa_0920"/>
</dbReference>
<organism evidence="3 4">
    <name type="scientific">Cenarchaeum symbiosum (strain A)</name>
    <dbReference type="NCBI Taxonomy" id="414004"/>
    <lineage>
        <taxon>Archaea</taxon>
        <taxon>Nitrososphaerota</taxon>
        <taxon>Candidatus Cenarchaeales</taxon>
        <taxon>Candidatus Cenarchaeaceae</taxon>
        <taxon>Candidatus Cenarchaeum</taxon>
    </lineage>
</organism>
<dbReference type="PANTHER" id="PTHR46268:SF25">
    <property type="entry name" value="USPA DOMAIN PROTEIN"/>
    <property type="match status" value="1"/>
</dbReference>
<gene>
    <name evidence="3" type="ordered locus">CENSYa_0920</name>
</gene>
<dbReference type="KEGG" id="csy:CENSYa_0920"/>
<proteinExistence type="inferred from homology"/>
<dbReference type="HOGENOM" id="CLU_049301_16_2_2"/>
<accession>A0RW35</accession>
<name>A0RW35_CENSY</name>
<dbReference type="PATRIC" id="fig|414004.10.peg.851"/>